<dbReference type="Pfam" id="PF16862">
    <property type="entry name" value="Glyco_hydro_79C"/>
    <property type="match status" value="1"/>
</dbReference>
<dbReference type="InterPro" id="IPR031728">
    <property type="entry name" value="GlcAase_C"/>
</dbReference>
<dbReference type="PANTHER" id="PTHR36183">
    <property type="entry name" value="BETA-GLUCURONIDASE"/>
    <property type="match status" value="1"/>
</dbReference>
<dbReference type="AlphaFoldDB" id="A0A9W9LXD0"/>
<evidence type="ECO:0000259" key="2">
    <source>
        <dbReference type="Pfam" id="PF16862"/>
    </source>
</evidence>
<dbReference type="EMBL" id="JAPQKO010000002">
    <property type="protein sequence ID" value="KAJ5180669.1"/>
    <property type="molecule type" value="Genomic_DNA"/>
</dbReference>
<feature type="region of interest" description="Disordered" evidence="1">
    <location>
        <begin position="395"/>
        <end position="429"/>
    </location>
</feature>
<protein>
    <recommendedName>
        <fullName evidence="2">Beta-glucuronidase C-terminal domain-containing protein</fullName>
    </recommendedName>
</protein>
<dbReference type="InterPro" id="IPR017853">
    <property type="entry name" value="GH"/>
</dbReference>
<dbReference type="Proteomes" id="UP001146351">
    <property type="component" value="Unassembled WGS sequence"/>
</dbReference>
<reference evidence="3" key="2">
    <citation type="journal article" date="2023" name="IMA Fungus">
        <title>Comparative genomic study of the Penicillium genus elucidates a diverse pangenome and 15 lateral gene transfer events.</title>
        <authorList>
            <person name="Petersen C."/>
            <person name="Sorensen T."/>
            <person name="Nielsen M.R."/>
            <person name="Sondergaard T.E."/>
            <person name="Sorensen J.L."/>
            <person name="Fitzpatrick D.A."/>
            <person name="Frisvad J.C."/>
            <person name="Nielsen K.L."/>
        </authorList>
    </citation>
    <scope>NUCLEOTIDE SEQUENCE</scope>
    <source>
        <strain evidence="3">IBT 21917</strain>
    </source>
</reference>
<reference evidence="3" key="1">
    <citation type="submission" date="2022-11" db="EMBL/GenBank/DDBJ databases">
        <authorList>
            <person name="Petersen C."/>
        </authorList>
    </citation>
    <scope>NUCLEOTIDE SEQUENCE</scope>
    <source>
        <strain evidence="3">IBT 21917</strain>
    </source>
</reference>
<dbReference type="Gene3D" id="3.20.20.80">
    <property type="entry name" value="Glycosidases"/>
    <property type="match status" value="1"/>
</dbReference>
<feature type="compositionally biased region" description="Low complexity" evidence="1">
    <location>
        <begin position="403"/>
        <end position="425"/>
    </location>
</feature>
<keyword evidence="4" id="KW-1185">Reference proteome</keyword>
<comment type="caution">
    <text evidence="3">The sequence shown here is derived from an EMBL/GenBank/DDBJ whole genome shotgun (WGS) entry which is preliminary data.</text>
</comment>
<proteinExistence type="predicted"/>
<evidence type="ECO:0000313" key="3">
    <source>
        <dbReference type="EMBL" id="KAJ5180669.1"/>
    </source>
</evidence>
<dbReference type="InterPro" id="IPR052974">
    <property type="entry name" value="GH79_Enzymes"/>
</dbReference>
<dbReference type="PANTHER" id="PTHR36183:SF2">
    <property type="entry name" value="BETA-GLUCURONIDASE C-TERMINAL DOMAIN-CONTAINING PROTEIN"/>
    <property type="match status" value="1"/>
</dbReference>
<evidence type="ECO:0000256" key="1">
    <source>
        <dbReference type="SAM" id="MobiDB-lite"/>
    </source>
</evidence>
<evidence type="ECO:0000313" key="4">
    <source>
        <dbReference type="Proteomes" id="UP001146351"/>
    </source>
</evidence>
<sequence length="604" mass="66003">MPALVILRLDYAKSLHLLGASSIMVPLFLLPALFSAAALAETKGKVTPYQITVDENAHDNAPVVPANFFGFGFESAFLADFGQNFSSNLVQSIGDRMKEKIVIRIGGTSGDKVQVDLTKNIKAKPLHGENPHSHKTTFVLGSQYFDAFKYFPDALFTIQAPIFPHKSKEVNGKSWLERSADYIGPAVKQLQGNGKGEGRLLAIALGNEPNFYDYDLKEYLTRAKQVEDAIVKALGLKGNDARIFQVGEIPNEQIETGRRIKHDYGLQKVVAQDHNPKYMRYAAQHYYQVSAKKGEKLDLQTTLMNHNAVKKSFGPIDGTIRKMKSDVDYVISEAGSSIGTPDVAYSSGFGTALWAIDFHLYAMTRGVKRISNTMRAEAAHAFWVPIDTSTKDKPSVIPDAITSAIPGATPSPGAGGSSDSSNSASENDPIAKNKVGVRGIFAAAPFITDFVGASGKVQELNIPQSPATFSAYALYDEGAAGHLKRVALINLAEWNPDMPRDRGTAKVTLNFKDAFKGSNQVGIQPATYKLLECENGAAGRGYDFNHDPRDNTTWGGQQWTKTLDDGVGHFRRDNKEERHDLTIEDDGTATVELKDSEAMIVFFQ</sequence>
<feature type="domain" description="Beta-glucuronidase C-terminal" evidence="2">
    <location>
        <begin position="471"/>
        <end position="600"/>
    </location>
</feature>
<dbReference type="OrthoDB" id="2831684at2759"/>
<organism evidence="3 4">
    <name type="scientific">Penicillium capsulatum</name>
    <dbReference type="NCBI Taxonomy" id="69766"/>
    <lineage>
        <taxon>Eukaryota</taxon>
        <taxon>Fungi</taxon>
        <taxon>Dikarya</taxon>
        <taxon>Ascomycota</taxon>
        <taxon>Pezizomycotina</taxon>
        <taxon>Eurotiomycetes</taxon>
        <taxon>Eurotiomycetidae</taxon>
        <taxon>Eurotiales</taxon>
        <taxon>Aspergillaceae</taxon>
        <taxon>Penicillium</taxon>
    </lineage>
</organism>
<name>A0A9W9LXD0_9EURO</name>
<accession>A0A9W9LXD0</accession>
<dbReference type="SUPFAM" id="SSF51445">
    <property type="entry name" value="(Trans)glycosidases"/>
    <property type="match status" value="1"/>
</dbReference>
<gene>
    <name evidence="3" type="ORF">N7492_003879</name>
</gene>